<protein>
    <submittedName>
        <fullName evidence="1">Uncharacterized protein</fullName>
    </submittedName>
</protein>
<name>A0ABN6TQE1_9STRE</name>
<dbReference type="Proteomes" id="UP001378546">
    <property type="component" value="Chromosome"/>
</dbReference>
<keyword evidence="2" id="KW-1185">Reference proteome</keyword>
<evidence type="ECO:0000313" key="2">
    <source>
        <dbReference type="Proteomes" id="UP001378546"/>
    </source>
</evidence>
<organism evidence="1 2">
    <name type="scientific">Streptococcus parapneumoniae</name>
    <dbReference type="NCBI Taxonomy" id="2993430"/>
    <lineage>
        <taxon>Bacteria</taxon>
        <taxon>Bacillati</taxon>
        <taxon>Bacillota</taxon>
        <taxon>Bacilli</taxon>
        <taxon>Lactobacillales</taxon>
        <taxon>Streptococcaceae</taxon>
        <taxon>Streptococcus</taxon>
        <taxon>Streptococcus thalassemiae group</taxon>
    </lineage>
</organism>
<gene>
    <name evidence="1" type="ORF">SP4011_19050</name>
</gene>
<reference evidence="1 2" key="1">
    <citation type="submission" date="2022-11" db="EMBL/GenBank/DDBJ databases">
        <title>Complete genome sequence of alpha-hemolytic streptococci isolated from Japan.</title>
        <authorList>
            <person name="Morita M."/>
            <person name="Chang B."/>
            <person name="Akeda Y."/>
        </authorList>
    </citation>
    <scope>NUCLEOTIDE SEQUENCE [LARGE SCALE GENOMIC DNA]</scope>
    <source>
        <strain evidence="1 2">SP4011</strain>
    </source>
</reference>
<dbReference type="EMBL" id="AP026968">
    <property type="protein sequence ID" value="BDT65488.1"/>
    <property type="molecule type" value="Genomic_DNA"/>
</dbReference>
<evidence type="ECO:0000313" key="1">
    <source>
        <dbReference type="EMBL" id="BDT65488.1"/>
    </source>
</evidence>
<accession>A0ABN6TQE1</accession>
<dbReference type="RefSeq" id="WP_050242557.1">
    <property type="nucleotide sequence ID" value="NZ_AP026968.1"/>
</dbReference>
<sequence>MYKIKNKINSWISKIFKSDKRNNFKSDERNNIFLTTEDLYFTIDGDGWNGKIYPKYSYKDFNKNEGFLSFLKLGSRFQLYFNGKIISEANLMVNSFELGKTTLQFGRISSNNAFWGEKPIGGMTFLVASIIYIMLNDNEFMHRDIEVSLEIHMDAKRLLEEKNIDVYYHIFRTPKINFNHEDTYRRYIFETTNRNSDIDYFKELLSLKENSIMNAMRS</sequence>
<proteinExistence type="predicted"/>